<name>A0AAD1RPG0_PELCU</name>
<dbReference type="EMBL" id="OW240914">
    <property type="protein sequence ID" value="CAH2275664.1"/>
    <property type="molecule type" value="Genomic_DNA"/>
</dbReference>
<reference evidence="2" key="1">
    <citation type="submission" date="2022-03" db="EMBL/GenBank/DDBJ databases">
        <authorList>
            <person name="Alioto T."/>
            <person name="Alioto T."/>
            <person name="Gomez Garrido J."/>
        </authorList>
    </citation>
    <scope>NUCLEOTIDE SEQUENCE</scope>
</reference>
<feature type="region of interest" description="Disordered" evidence="1">
    <location>
        <begin position="32"/>
        <end position="135"/>
    </location>
</feature>
<evidence type="ECO:0000313" key="2">
    <source>
        <dbReference type="EMBL" id="CAH2275664.1"/>
    </source>
</evidence>
<keyword evidence="3" id="KW-1185">Reference proteome</keyword>
<proteinExistence type="predicted"/>
<dbReference type="AlphaFoldDB" id="A0AAD1RPG0"/>
<evidence type="ECO:0000256" key="1">
    <source>
        <dbReference type="SAM" id="MobiDB-lite"/>
    </source>
</evidence>
<feature type="compositionally biased region" description="Low complexity" evidence="1">
    <location>
        <begin position="59"/>
        <end position="75"/>
    </location>
</feature>
<evidence type="ECO:0000313" key="3">
    <source>
        <dbReference type="Proteomes" id="UP001295444"/>
    </source>
</evidence>
<accession>A0AAD1RPG0</accession>
<feature type="non-terminal residue" evidence="2">
    <location>
        <position position="135"/>
    </location>
</feature>
<protein>
    <submittedName>
        <fullName evidence="2">Uncharacterized protein</fullName>
    </submittedName>
</protein>
<dbReference type="Proteomes" id="UP001295444">
    <property type="component" value="Chromosome 03"/>
</dbReference>
<sequence>MAIPSLEELVKMMAAYQESHGSLEQVLSQVRQAAGGRLDRPEGAEVSLSGRRARRSRPPSRLSPSPVRRSGGRSAQRSEEGSGDAGRLPARSVTSRRRRRAGQVLAASGPQDGGDRDGGNPAGRSRSPRPSLPAR</sequence>
<organism evidence="2 3">
    <name type="scientific">Pelobates cultripes</name>
    <name type="common">Western spadefoot toad</name>
    <dbReference type="NCBI Taxonomy" id="61616"/>
    <lineage>
        <taxon>Eukaryota</taxon>
        <taxon>Metazoa</taxon>
        <taxon>Chordata</taxon>
        <taxon>Craniata</taxon>
        <taxon>Vertebrata</taxon>
        <taxon>Euteleostomi</taxon>
        <taxon>Amphibia</taxon>
        <taxon>Batrachia</taxon>
        <taxon>Anura</taxon>
        <taxon>Pelobatoidea</taxon>
        <taxon>Pelobatidae</taxon>
        <taxon>Pelobates</taxon>
    </lineage>
</organism>
<gene>
    <name evidence="2" type="ORF">PECUL_23A050406</name>
</gene>